<evidence type="ECO:0000313" key="3">
    <source>
        <dbReference type="EMBL" id="MFC3761822.1"/>
    </source>
</evidence>
<reference evidence="4" key="1">
    <citation type="journal article" date="2019" name="Int. J. Syst. Evol. Microbiol.">
        <title>The Global Catalogue of Microorganisms (GCM) 10K type strain sequencing project: providing services to taxonomists for standard genome sequencing and annotation.</title>
        <authorList>
            <consortium name="The Broad Institute Genomics Platform"/>
            <consortium name="The Broad Institute Genome Sequencing Center for Infectious Disease"/>
            <person name="Wu L."/>
            <person name="Ma J."/>
        </authorList>
    </citation>
    <scope>NUCLEOTIDE SEQUENCE [LARGE SCALE GENOMIC DNA]</scope>
    <source>
        <strain evidence="4">CGMCC 4.7241</strain>
    </source>
</reference>
<comment type="caution">
    <text evidence="3">The sequence shown here is derived from an EMBL/GenBank/DDBJ whole genome shotgun (WGS) entry which is preliminary data.</text>
</comment>
<dbReference type="Pfam" id="PF02615">
    <property type="entry name" value="Ldh_2"/>
    <property type="match status" value="1"/>
</dbReference>
<dbReference type="InterPro" id="IPR003767">
    <property type="entry name" value="Malate/L-lactate_DH-like"/>
</dbReference>
<dbReference type="InterPro" id="IPR043144">
    <property type="entry name" value="Mal/L-sulf/L-lact_DH-like_ah"/>
</dbReference>
<evidence type="ECO:0000256" key="1">
    <source>
        <dbReference type="ARBA" id="ARBA00006056"/>
    </source>
</evidence>
<dbReference type="Proteomes" id="UP001595699">
    <property type="component" value="Unassembled WGS sequence"/>
</dbReference>
<dbReference type="RefSeq" id="WP_205114553.1">
    <property type="nucleotide sequence ID" value="NZ_JAFBCM010000001.1"/>
</dbReference>
<evidence type="ECO:0000256" key="2">
    <source>
        <dbReference type="ARBA" id="ARBA00023002"/>
    </source>
</evidence>
<dbReference type="PANTHER" id="PTHR11091">
    <property type="entry name" value="OXIDOREDUCTASE-RELATED"/>
    <property type="match status" value="1"/>
</dbReference>
<keyword evidence="4" id="KW-1185">Reference proteome</keyword>
<comment type="similarity">
    <text evidence="1">Belongs to the LDH2/MDH2 oxidoreductase family.</text>
</comment>
<organism evidence="3 4">
    <name type="scientific">Tenggerimyces flavus</name>
    <dbReference type="NCBI Taxonomy" id="1708749"/>
    <lineage>
        <taxon>Bacteria</taxon>
        <taxon>Bacillati</taxon>
        <taxon>Actinomycetota</taxon>
        <taxon>Actinomycetes</taxon>
        <taxon>Propionibacteriales</taxon>
        <taxon>Nocardioidaceae</taxon>
        <taxon>Tenggerimyces</taxon>
    </lineage>
</organism>
<gene>
    <name evidence="3" type="ORF">ACFOUW_13335</name>
</gene>
<protein>
    <submittedName>
        <fullName evidence="3">Ldh family oxidoreductase</fullName>
    </submittedName>
</protein>
<name>A0ABV7Y9M0_9ACTN</name>
<dbReference type="EMBL" id="JBHRZH010000009">
    <property type="protein sequence ID" value="MFC3761822.1"/>
    <property type="molecule type" value="Genomic_DNA"/>
</dbReference>
<dbReference type="InterPro" id="IPR043143">
    <property type="entry name" value="Mal/L-sulf/L-lact_DH-like_NADP"/>
</dbReference>
<dbReference type="Gene3D" id="1.10.1530.10">
    <property type="match status" value="1"/>
</dbReference>
<keyword evidence="2" id="KW-0560">Oxidoreductase</keyword>
<dbReference type="InterPro" id="IPR036111">
    <property type="entry name" value="Mal/L-sulfo/L-lacto_DH-like_sf"/>
</dbReference>
<accession>A0ABV7Y9M0</accession>
<sequence>MSAGVRLTVVRLEQYVHSLLTAAGLEAESASLVADSLVDAEARGIRSHGVARTRIYAERLRAGLLSASARPSVVKDAPGALLLDAGNAIGHVGAAAGMDLAIQRAAVQGLASVGVRNSNHCGTLAYFVRRATSNGLVALAISNAPPTMVYFGGRTRAVGTNPMAIGIPHPSDPPIVLDMATSATARGKIILAHQAGSSIPPGWAVDAAGVPTTDAGAALEGSVLPFAGPKGSGLAMMVDLLSGALLAGVFGAQIGDMYEDWTRPQQVSHLFVVIDPDAFLGRAAFLDQVSAFVDSVHALPVADGFSRVLVPGEVEEAALASALASGVLVPAAVAADLASLAVELGVPSPLEEEFA</sequence>
<dbReference type="PANTHER" id="PTHR11091:SF0">
    <property type="entry name" value="MALATE DEHYDROGENASE"/>
    <property type="match status" value="1"/>
</dbReference>
<dbReference type="Gene3D" id="3.30.1370.60">
    <property type="entry name" value="Hypothetical oxidoreductase yiak, domain 2"/>
    <property type="match status" value="1"/>
</dbReference>
<proteinExistence type="inferred from homology"/>
<dbReference type="SUPFAM" id="SSF89733">
    <property type="entry name" value="L-sulfolactate dehydrogenase-like"/>
    <property type="match status" value="1"/>
</dbReference>
<evidence type="ECO:0000313" key="4">
    <source>
        <dbReference type="Proteomes" id="UP001595699"/>
    </source>
</evidence>